<protein>
    <submittedName>
        <fullName evidence="3">Cysteine hydrolase</fullName>
    </submittedName>
</protein>
<dbReference type="EMBL" id="JAATNW010000005">
    <property type="protein sequence ID" value="NMH60579.1"/>
    <property type="molecule type" value="Genomic_DNA"/>
</dbReference>
<name>A0ABX1R3B5_9ALTE</name>
<proteinExistence type="predicted"/>
<comment type="caution">
    <text evidence="3">The sequence shown here is derived from an EMBL/GenBank/DDBJ whole genome shotgun (WGS) entry which is preliminary data.</text>
</comment>
<dbReference type="PANTHER" id="PTHR43540">
    <property type="entry name" value="PEROXYUREIDOACRYLATE/UREIDOACRYLATE AMIDOHYDROLASE-RELATED"/>
    <property type="match status" value="1"/>
</dbReference>
<evidence type="ECO:0000313" key="4">
    <source>
        <dbReference type="Proteomes" id="UP000709336"/>
    </source>
</evidence>
<dbReference type="SUPFAM" id="SSF52499">
    <property type="entry name" value="Isochorismatase-like hydrolases"/>
    <property type="match status" value="1"/>
</dbReference>
<accession>A0ABX1R3B5</accession>
<dbReference type="InterPro" id="IPR050272">
    <property type="entry name" value="Isochorismatase-like_hydrls"/>
</dbReference>
<feature type="domain" description="Isochorismatase-like" evidence="2">
    <location>
        <begin position="19"/>
        <end position="158"/>
    </location>
</feature>
<sequence length="175" mass="20052">MINDLEFDDGEHMLAPALEAAQHLQQLKSRLARCSIPTIYVNDNFGKWRSDFRQLVEHTLEDNVRGEPVVKLLKPGDEDYFVIKTRHSGFYGTTLEILLHHLEADTLILAGMTGDICVQFTAQDAYMRRFNLIIPPDLIVCKDDETKQTALKQLRQTCKAKTPFSHEIDLDSFCE</sequence>
<evidence type="ECO:0000256" key="1">
    <source>
        <dbReference type="ARBA" id="ARBA00022801"/>
    </source>
</evidence>
<dbReference type="CDD" id="cd00431">
    <property type="entry name" value="cysteine_hydrolases"/>
    <property type="match status" value="1"/>
</dbReference>
<dbReference type="InterPro" id="IPR000868">
    <property type="entry name" value="Isochorismatase-like_dom"/>
</dbReference>
<reference evidence="3 4" key="1">
    <citation type="submission" date="2020-03" db="EMBL/GenBank/DDBJ databases">
        <title>Alteromonas ponticola sp. nov., isolated from seawater.</title>
        <authorList>
            <person name="Yoon J.-H."/>
            <person name="Kim Y.-O."/>
        </authorList>
    </citation>
    <scope>NUCLEOTIDE SEQUENCE [LARGE SCALE GENOMIC DNA]</scope>
    <source>
        <strain evidence="3 4">MYP5</strain>
    </source>
</reference>
<dbReference type="InterPro" id="IPR036380">
    <property type="entry name" value="Isochorismatase-like_sf"/>
</dbReference>
<organism evidence="3 4">
    <name type="scientific">Alteromonas ponticola</name>
    <dbReference type="NCBI Taxonomy" id="2720613"/>
    <lineage>
        <taxon>Bacteria</taxon>
        <taxon>Pseudomonadati</taxon>
        <taxon>Pseudomonadota</taxon>
        <taxon>Gammaproteobacteria</taxon>
        <taxon>Alteromonadales</taxon>
        <taxon>Alteromonadaceae</taxon>
        <taxon>Alteromonas/Salinimonas group</taxon>
        <taxon>Alteromonas</taxon>
    </lineage>
</organism>
<dbReference type="GO" id="GO:0016787">
    <property type="term" value="F:hydrolase activity"/>
    <property type="evidence" value="ECO:0007669"/>
    <property type="project" value="UniProtKB-KW"/>
</dbReference>
<dbReference type="PANTHER" id="PTHR43540:SF6">
    <property type="entry name" value="ISOCHORISMATASE-LIKE DOMAIN-CONTAINING PROTEIN"/>
    <property type="match status" value="1"/>
</dbReference>
<keyword evidence="4" id="KW-1185">Reference proteome</keyword>
<evidence type="ECO:0000313" key="3">
    <source>
        <dbReference type="EMBL" id="NMH60579.1"/>
    </source>
</evidence>
<evidence type="ECO:0000259" key="2">
    <source>
        <dbReference type="Pfam" id="PF00857"/>
    </source>
</evidence>
<dbReference type="Proteomes" id="UP000709336">
    <property type="component" value="Unassembled WGS sequence"/>
</dbReference>
<keyword evidence="1 3" id="KW-0378">Hydrolase</keyword>
<dbReference type="Pfam" id="PF00857">
    <property type="entry name" value="Isochorismatase"/>
    <property type="match status" value="1"/>
</dbReference>
<dbReference type="Gene3D" id="3.40.50.850">
    <property type="entry name" value="Isochorismatase-like"/>
    <property type="match status" value="1"/>
</dbReference>
<gene>
    <name evidence="3" type="ORF">HCJ96_11145</name>
</gene>